<dbReference type="Pfam" id="PF01436">
    <property type="entry name" value="NHL"/>
    <property type="match status" value="2"/>
</dbReference>
<feature type="transmembrane region" description="Helical" evidence="7">
    <location>
        <begin position="129"/>
        <end position="146"/>
    </location>
</feature>
<dbReference type="PANTHER" id="PTHR13800:SF1">
    <property type="entry name" value="TRANSIENT RECEPTOR POTENTIAL CATION CHANNEL TRPM"/>
    <property type="match status" value="1"/>
</dbReference>
<dbReference type="PROSITE" id="PS51125">
    <property type="entry name" value="NHL"/>
    <property type="match status" value="1"/>
</dbReference>
<dbReference type="PANTHER" id="PTHR13800">
    <property type="entry name" value="TRANSIENT RECEPTOR POTENTIAL CATION CHANNEL, SUBFAMILY M, MEMBER 6"/>
    <property type="match status" value="1"/>
</dbReference>
<keyword evidence="5 7" id="KW-0472">Membrane</keyword>
<evidence type="ECO:0000256" key="6">
    <source>
        <dbReference type="PROSITE-ProRule" id="PRU00504"/>
    </source>
</evidence>
<accession>A0A816FZU1</accession>
<evidence type="ECO:0000256" key="5">
    <source>
        <dbReference type="ARBA" id="ARBA00023136"/>
    </source>
</evidence>
<dbReference type="InterPro" id="IPR001258">
    <property type="entry name" value="NHL_repeat"/>
</dbReference>
<protein>
    <recommendedName>
        <fullName evidence="8">TRPM-like domain-containing protein</fullName>
    </recommendedName>
</protein>
<evidence type="ECO:0000256" key="7">
    <source>
        <dbReference type="SAM" id="Phobius"/>
    </source>
</evidence>
<evidence type="ECO:0000313" key="13">
    <source>
        <dbReference type="Proteomes" id="UP000663870"/>
    </source>
</evidence>
<dbReference type="Proteomes" id="UP000663854">
    <property type="component" value="Unassembled WGS sequence"/>
</dbReference>
<dbReference type="Proteomes" id="UP000663870">
    <property type="component" value="Unassembled WGS sequence"/>
</dbReference>
<dbReference type="GO" id="GO:0005261">
    <property type="term" value="F:monoatomic cation channel activity"/>
    <property type="evidence" value="ECO:0007669"/>
    <property type="project" value="TreeGrafter"/>
</dbReference>
<evidence type="ECO:0000256" key="1">
    <source>
        <dbReference type="ARBA" id="ARBA00004141"/>
    </source>
</evidence>
<name>A0A816FZU1_9BILA</name>
<keyword evidence="13" id="KW-1185">Reference proteome</keyword>
<dbReference type="GO" id="GO:0005886">
    <property type="term" value="C:plasma membrane"/>
    <property type="evidence" value="ECO:0007669"/>
    <property type="project" value="TreeGrafter"/>
</dbReference>
<dbReference type="Pfam" id="PF25508">
    <property type="entry name" value="TRPM2"/>
    <property type="match status" value="1"/>
</dbReference>
<comment type="subcellular location">
    <subcellularLocation>
        <location evidence="1">Membrane</location>
        <topology evidence="1">Multi-pass membrane protein</topology>
    </subcellularLocation>
</comment>
<organism evidence="11 13">
    <name type="scientific">Rotaria sordida</name>
    <dbReference type="NCBI Taxonomy" id="392033"/>
    <lineage>
        <taxon>Eukaryota</taxon>
        <taxon>Metazoa</taxon>
        <taxon>Spiralia</taxon>
        <taxon>Gnathifera</taxon>
        <taxon>Rotifera</taxon>
        <taxon>Eurotatoria</taxon>
        <taxon>Bdelloidea</taxon>
        <taxon>Philodinida</taxon>
        <taxon>Philodinidae</taxon>
        <taxon>Rotaria</taxon>
    </lineage>
</organism>
<dbReference type="EMBL" id="CAJNOL010014454">
    <property type="protein sequence ID" value="CAF1667845.1"/>
    <property type="molecule type" value="Genomic_DNA"/>
</dbReference>
<feature type="repeat" description="NHL" evidence="6">
    <location>
        <begin position="233"/>
        <end position="264"/>
    </location>
</feature>
<reference evidence="11" key="1">
    <citation type="submission" date="2021-02" db="EMBL/GenBank/DDBJ databases">
        <authorList>
            <person name="Nowell W R."/>
        </authorList>
    </citation>
    <scope>NUCLEOTIDE SEQUENCE</scope>
</reference>
<keyword evidence="2 7" id="KW-0812">Transmembrane</keyword>
<feature type="domain" description="TRPM-like" evidence="8">
    <location>
        <begin position="6"/>
        <end position="85"/>
    </location>
</feature>
<gene>
    <name evidence="11" type="ORF">JXQ802_LOCUS57108</name>
    <name evidence="12" type="ORF">JXQ802_LOCUS57109</name>
    <name evidence="9" type="ORF">PYM288_LOCUS40517</name>
    <name evidence="10" type="ORF">PYM288_LOCUS40521</name>
</gene>
<evidence type="ECO:0000259" key="8">
    <source>
        <dbReference type="Pfam" id="PF25508"/>
    </source>
</evidence>
<evidence type="ECO:0000313" key="9">
    <source>
        <dbReference type="EMBL" id="CAF1536952.1"/>
    </source>
</evidence>
<feature type="non-terminal residue" evidence="11">
    <location>
        <position position="268"/>
    </location>
</feature>
<comment type="caution">
    <text evidence="11">The sequence shown here is derived from an EMBL/GenBank/DDBJ whole genome shotgun (WGS) entry which is preliminary data.</text>
</comment>
<dbReference type="GO" id="GO:0030001">
    <property type="term" value="P:metal ion transport"/>
    <property type="evidence" value="ECO:0007669"/>
    <property type="project" value="TreeGrafter"/>
</dbReference>
<dbReference type="AlphaFoldDB" id="A0A816FZU1"/>
<dbReference type="InterPro" id="IPR011042">
    <property type="entry name" value="6-blade_b-propeller_TolB-like"/>
</dbReference>
<evidence type="ECO:0000313" key="12">
    <source>
        <dbReference type="EMBL" id="CAF1667854.1"/>
    </source>
</evidence>
<evidence type="ECO:0000313" key="10">
    <source>
        <dbReference type="EMBL" id="CAF1537022.1"/>
    </source>
</evidence>
<sequence>QIKTRICSALIASKILKSLAQYALDHQSKHTLNNEADEFEMCPIECVPCAYFYDAEQTCELIIRRLDVYVNVTCLQMAIAADNPTNFSATRIIMAYNLELWFIRSLLFIGIAPNLGPKLVMIRKMTNDLLFFIFLMIIVIFGYGIASRAMIAYGTFDFDGRQFFRNVVYSVHYFMLGNFDNEVESFEGKICIDQLGTLYVADTSNHRIIRWPKGATQGSVIAGGNGAGRQSNQLTSPVGLSFDRHGNLYVVDYENDRVQKFNIEQTAN</sequence>
<evidence type="ECO:0000256" key="4">
    <source>
        <dbReference type="ARBA" id="ARBA00022989"/>
    </source>
</evidence>
<evidence type="ECO:0000256" key="2">
    <source>
        <dbReference type="ARBA" id="ARBA00022692"/>
    </source>
</evidence>
<dbReference type="EMBL" id="CAJNOH010012578">
    <property type="protein sequence ID" value="CAF1537022.1"/>
    <property type="molecule type" value="Genomic_DNA"/>
</dbReference>
<keyword evidence="4 7" id="KW-1133">Transmembrane helix</keyword>
<feature type="transmembrane region" description="Helical" evidence="7">
    <location>
        <begin position="98"/>
        <end position="117"/>
    </location>
</feature>
<dbReference type="EMBL" id="CAJNOL010014455">
    <property type="protein sequence ID" value="CAF1667854.1"/>
    <property type="molecule type" value="Genomic_DNA"/>
</dbReference>
<dbReference type="Gene3D" id="2.120.10.30">
    <property type="entry name" value="TolB, C-terminal domain"/>
    <property type="match status" value="1"/>
</dbReference>
<dbReference type="EMBL" id="CAJNOH010012574">
    <property type="protein sequence ID" value="CAF1536952.1"/>
    <property type="molecule type" value="Genomic_DNA"/>
</dbReference>
<evidence type="ECO:0000256" key="3">
    <source>
        <dbReference type="ARBA" id="ARBA00022737"/>
    </source>
</evidence>
<dbReference type="InterPro" id="IPR057366">
    <property type="entry name" value="TRPM-like"/>
</dbReference>
<proteinExistence type="predicted"/>
<keyword evidence="3" id="KW-0677">Repeat</keyword>
<dbReference type="SUPFAM" id="SSF63829">
    <property type="entry name" value="Calcium-dependent phosphotriesterase"/>
    <property type="match status" value="1"/>
</dbReference>
<dbReference type="InterPro" id="IPR050927">
    <property type="entry name" value="TRPM"/>
</dbReference>
<evidence type="ECO:0000313" key="11">
    <source>
        <dbReference type="EMBL" id="CAF1667845.1"/>
    </source>
</evidence>